<keyword evidence="6 11" id="KW-0288">FMN</keyword>
<evidence type="ECO:0000256" key="9">
    <source>
        <dbReference type="ARBA" id="ARBA00023136"/>
    </source>
</evidence>
<feature type="binding site" evidence="11">
    <location>
        <begin position="268"/>
        <end position="269"/>
    </location>
    <ligand>
        <name>substrate</name>
    </ligand>
</feature>
<keyword evidence="9 11" id="KW-0472">Membrane</keyword>
<organism evidence="13 14">
    <name type="scientific">Nibrella saemangeumensis</name>
    <dbReference type="NCBI Taxonomy" id="1084526"/>
    <lineage>
        <taxon>Bacteria</taxon>
        <taxon>Pseudomonadati</taxon>
        <taxon>Bacteroidota</taxon>
        <taxon>Cytophagia</taxon>
        <taxon>Cytophagales</taxon>
        <taxon>Spirosomataceae</taxon>
        <taxon>Nibrella</taxon>
    </lineage>
</organism>
<feature type="binding site" evidence="11">
    <location>
        <begin position="137"/>
        <end position="141"/>
    </location>
    <ligand>
        <name>substrate</name>
    </ligand>
</feature>
<dbReference type="NCBIfam" id="NF003645">
    <property type="entry name" value="PRK05286.1-2"/>
    <property type="match status" value="1"/>
</dbReference>
<dbReference type="EC" id="1.3.5.2" evidence="11"/>
<dbReference type="PROSITE" id="PS00912">
    <property type="entry name" value="DHODEHASE_2"/>
    <property type="match status" value="1"/>
</dbReference>
<evidence type="ECO:0000256" key="10">
    <source>
        <dbReference type="ARBA" id="ARBA00048639"/>
    </source>
</evidence>
<feature type="binding site" evidence="11">
    <location>
        <position position="112"/>
    </location>
    <ligand>
        <name>FMN</name>
        <dbReference type="ChEBI" id="CHEBI:58210"/>
    </ligand>
</feature>
<dbReference type="PANTHER" id="PTHR48109:SF4">
    <property type="entry name" value="DIHYDROOROTATE DEHYDROGENASE (QUINONE), MITOCHONDRIAL"/>
    <property type="match status" value="1"/>
</dbReference>
<dbReference type="PROSITE" id="PS00911">
    <property type="entry name" value="DHODEHASE_1"/>
    <property type="match status" value="1"/>
</dbReference>
<dbReference type="InterPro" id="IPR005719">
    <property type="entry name" value="Dihydroorotate_DH_2"/>
</dbReference>
<evidence type="ECO:0000256" key="2">
    <source>
        <dbReference type="ARBA" id="ARBA00004370"/>
    </source>
</evidence>
<dbReference type="SUPFAM" id="SSF51395">
    <property type="entry name" value="FMN-linked oxidoreductases"/>
    <property type="match status" value="1"/>
</dbReference>
<dbReference type="CDD" id="cd04738">
    <property type="entry name" value="DHOD_2_like"/>
    <property type="match status" value="1"/>
</dbReference>
<keyword evidence="7 11" id="KW-0665">Pyrimidine biosynthesis</keyword>
<evidence type="ECO:0000256" key="11">
    <source>
        <dbReference type="HAMAP-Rule" id="MF_00225"/>
    </source>
</evidence>
<keyword evidence="14" id="KW-1185">Reference proteome</keyword>
<gene>
    <name evidence="11" type="primary">pyrD</name>
    <name evidence="13" type="ORF">GCM10023189_38800</name>
</gene>
<evidence type="ECO:0000256" key="7">
    <source>
        <dbReference type="ARBA" id="ARBA00022975"/>
    </source>
</evidence>
<dbReference type="NCBIfam" id="NF003648">
    <property type="entry name" value="PRK05286.2-1"/>
    <property type="match status" value="1"/>
</dbReference>
<dbReference type="NCBIfam" id="NF003652">
    <property type="entry name" value="PRK05286.2-5"/>
    <property type="match status" value="1"/>
</dbReference>
<evidence type="ECO:0000256" key="3">
    <source>
        <dbReference type="ARBA" id="ARBA00005161"/>
    </source>
</evidence>
<dbReference type="InterPro" id="IPR001295">
    <property type="entry name" value="Dihydroorotate_DH_CS"/>
</dbReference>
<dbReference type="Pfam" id="PF01180">
    <property type="entry name" value="DHO_dh"/>
    <property type="match status" value="1"/>
</dbReference>
<feature type="binding site" evidence="11">
    <location>
        <begin position="88"/>
        <end position="92"/>
    </location>
    <ligand>
        <name>FMN</name>
        <dbReference type="ChEBI" id="CHEBI:58210"/>
    </ligand>
</feature>
<comment type="caution">
    <text evidence="13">The sequence shown here is derived from an EMBL/GenBank/DDBJ whole genome shotgun (WGS) entry which is preliminary data.</text>
</comment>
<comment type="similarity">
    <text evidence="4 11">Belongs to the dihydroorotate dehydrogenase family. Type 2 subfamily.</text>
</comment>
<dbReference type="Proteomes" id="UP001501175">
    <property type="component" value="Unassembled WGS sequence"/>
</dbReference>
<comment type="function">
    <text evidence="1 11">Catalyzes the conversion of dihydroorotate to orotate with quinone as electron acceptor.</text>
</comment>
<evidence type="ECO:0000256" key="6">
    <source>
        <dbReference type="ARBA" id="ARBA00022643"/>
    </source>
</evidence>
<feature type="binding site" evidence="11">
    <location>
        <position position="322"/>
    </location>
    <ligand>
        <name>FMN</name>
        <dbReference type="ChEBI" id="CHEBI:58210"/>
    </ligand>
</feature>
<feature type="active site" description="Nucleophile" evidence="11">
    <location>
        <position position="201"/>
    </location>
</feature>
<dbReference type="HAMAP" id="MF_00225">
    <property type="entry name" value="DHO_dh_type2"/>
    <property type="match status" value="1"/>
</dbReference>
<feature type="binding site" evidence="11">
    <location>
        <position position="198"/>
    </location>
    <ligand>
        <name>FMN</name>
        <dbReference type="ChEBI" id="CHEBI:58210"/>
    </ligand>
</feature>
<dbReference type="EMBL" id="BAABHD010000068">
    <property type="protein sequence ID" value="GAA4462288.1"/>
    <property type="molecule type" value="Genomic_DNA"/>
</dbReference>
<comment type="subcellular location">
    <subcellularLocation>
        <location evidence="11">Cell membrane</location>
        <topology evidence="11">Peripheral membrane protein</topology>
    </subcellularLocation>
    <subcellularLocation>
        <location evidence="2">Membrane</location>
    </subcellularLocation>
</comment>
<dbReference type="NCBIfam" id="TIGR01036">
    <property type="entry name" value="pyrD_sub2"/>
    <property type="match status" value="1"/>
</dbReference>
<feature type="binding site" evidence="11">
    <location>
        <begin position="343"/>
        <end position="344"/>
    </location>
    <ligand>
        <name>FMN</name>
        <dbReference type="ChEBI" id="CHEBI:58210"/>
    </ligand>
</feature>
<dbReference type="InterPro" id="IPR050074">
    <property type="entry name" value="DHO_dehydrogenase"/>
</dbReference>
<dbReference type="Gene3D" id="3.20.20.70">
    <property type="entry name" value="Aldolase class I"/>
    <property type="match status" value="1"/>
</dbReference>
<feature type="binding site" evidence="11">
    <location>
        <position position="165"/>
    </location>
    <ligand>
        <name>FMN</name>
        <dbReference type="ChEBI" id="CHEBI:58210"/>
    </ligand>
</feature>
<reference evidence="14" key="1">
    <citation type="journal article" date="2019" name="Int. J. Syst. Evol. Microbiol.">
        <title>The Global Catalogue of Microorganisms (GCM) 10K type strain sequencing project: providing services to taxonomists for standard genome sequencing and annotation.</title>
        <authorList>
            <consortium name="The Broad Institute Genomics Platform"/>
            <consortium name="The Broad Institute Genome Sequencing Center for Infectious Disease"/>
            <person name="Wu L."/>
            <person name="Ma J."/>
        </authorList>
    </citation>
    <scope>NUCLEOTIDE SEQUENCE [LARGE SCALE GENOMIC DNA]</scope>
    <source>
        <strain evidence="14">JCM 17927</strain>
    </source>
</reference>
<feature type="binding site" evidence="11">
    <location>
        <position position="267"/>
    </location>
    <ligand>
        <name>FMN</name>
        <dbReference type="ChEBI" id="CHEBI:58210"/>
    </ligand>
</feature>
<evidence type="ECO:0000313" key="14">
    <source>
        <dbReference type="Proteomes" id="UP001501175"/>
    </source>
</evidence>
<evidence type="ECO:0000256" key="8">
    <source>
        <dbReference type="ARBA" id="ARBA00023002"/>
    </source>
</evidence>
<feature type="binding site" evidence="11">
    <location>
        <position position="203"/>
    </location>
    <ligand>
        <name>substrate</name>
    </ligand>
</feature>
<feature type="domain" description="Dihydroorotate dehydrogenase catalytic" evidence="12">
    <location>
        <begin position="71"/>
        <end position="362"/>
    </location>
</feature>
<proteinExistence type="inferred from homology"/>
<name>A0ABP8N6S3_9BACT</name>
<dbReference type="InterPro" id="IPR013785">
    <property type="entry name" value="Aldolase_TIM"/>
</dbReference>
<feature type="binding site" evidence="11">
    <location>
        <position position="239"/>
    </location>
    <ligand>
        <name>FMN</name>
        <dbReference type="ChEBI" id="CHEBI:58210"/>
    </ligand>
</feature>
<keyword evidence="11" id="KW-1003">Cell membrane</keyword>
<comment type="cofactor">
    <cofactor evidence="11">
        <name>FMN</name>
        <dbReference type="ChEBI" id="CHEBI:58210"/>
    </cofactor>
    <text evidence="11">Binds 1 FMN per subunit.</text>
</comment>
<evidence type="ECO:0000313" key="13">
    <source>
        <dbReference type="EMBL" id="GAA4462288.1"/>
    </source>
</evidence>
<protein>
    <recommendedName>
        <fullName evidence="11">Dihydroorotate dehydrogenase (quinone)</fullName>
        <ecNumber evidence="11">1.3.5.2</ecNumber>
    </recommendedName>
    <alternativeName>
        <fullName evidence="11">DHOdehase</fullName>
        <shortName evidence="11">DHOD</shortName>
        <shortName evidence="11">DHODase</shortName>
    </alternativeName>
    <alternativeName>
        <fullName evidence="11">Dihydroorotate oxidase</fullName>
    </alternativeName>
</protein>
<evidence type="ECO:0000259" key="12">
    <source>
        <dbReference type="Pfam" id="PF01180"/>
    </source>
</evidence>
<dbReference type="PANTHER" id="PTHR48109">
    <property type="entry name" value="DIHYDROOROTATE DEHYDROGENASE (QUINONE), MITOCHONDRIAL-RELATED"/>
    <property type="match status" value="1"/>
</dbReference>
<keyword evidence="8 11" id="KW-0560">Oxidoreductase</keyword>
<comment type="catalytic activity">
    <reaction evidence="10 11">
        <text>(S)-dihydroorotate + a quinone = orotate + a quinol</text>
        <dbReference type="Rhea" id="RHEA:30187"/>
        <dbReference type="ChEBI" id="CHEBI:24646"/>
        <dbReference type="ChEBI" id="CHEBI:30839"/>
        <dbReference type="ChEBI" id="CHEBI:30864"/>
        <dbReference type="ChEBI" id="CHEBI:132124"/>
        <dbReference type="EC" id="1.3.5.2"/>
    </reaction>
</comment>
<comment type="pathway">
    <text evidence="3 11">Pyrimidine metabolism; UMP biosynthesis via de novo pathway; orotate from (S)-dihydroorotate (quinone route): step 1/1.</text>
</comment>
<feature type="binding site" evidence="11">
    <location>
        <position position="198"/>
    </location>
    <ligand>
        <name>substrate</name>
    </ligand>
</feature>
<evidence type="ECO:0000256" key="4">
    <source>
        <dbReference type="ARBA" id="ARBA00005359"/>
    </source>
</evidence>
<evidence type="ECO:0000256" key="1">
    <source>
        <dbReference type="ARBA" id="ARBA00003125"/>
    </source>
</evidence>
<accession>A0ABP8N6S3</accession>
<comment type="subunit">
    <text evidence="11">Monomer.</text>
</comment>
<sequence>MLAEIYRSASLLAGTFLYFCAMYKRILLPILFRFDAETIHHLVTSALKTAFKIPGVPALARRWFVVTDPQLERQVFGLTFPNPVGLAAGFDKNAELVNELSDLGFGFIEVGTVTPRPQPGNPRPRLFRLKADQGLINRMGFNNKGARPAAERLRHRRAGILVGGNIGKNKDTPNENALDDYLLCFHDLFPVVDYFVVNVSSPNTPGLRALQEKEPLTRILQRLQQENQAQAQPKPILLKIAPDLTNSQLDDIIDIVATTGIAGVIATNTTISRDGLRTDSQTMEAIGAGGVSGQPLRQRATEVIRYLHQQSGGAFPIIGVGGINSADDALEKLQAGASLVQIYTGFIYEGPGIARKICESLRNSR</sequence>
<feature type="binding site" evidence="11">
    <location>
        <position position="293"/>
    </location>
    <ligand>
        <name>FMN</name>
        <dbReference type="ChEBI" id="CHEBI:58210"/>
    </ligand>
</feature>
<keyword evidence="5 11" id="KW-0285">Flavoprotein</keyword>
<evidence type="ECO:0000256" key="5">
    <source>
        <dbReference type="ARBA" id="ARBA00022630"/>
    </source>
</evidence>
<dbReference type="InterPro" id="IPR005720">
    <property type="entry name" value="Dihydroorotate_DH_cat"/>
</dbReference>
<feature type="binding site" evidence="11">
    <location>
        <position position="92"/>
    </location>
    <ligand>
        <name>substrate</name>
    </ligand>
</feature>